<comment type="caution">
    <text evidence="2">The sequence shown here is derived from an EMBL/GenBank/DDBJ whole genome shotgun (WGS) entry which is preliminary data.</text>
</comment>
<name>A0A084JDA9_9FIRM</name>
<dbReference type="STRING" id="29354.IO98_21685"/>
<proteinExistence type="predicted"/>
<feature type="domain" description="Hemerythrin-like" evidence="1">
    <location>
        <begin position="4"/>
        <end position="133"/>
    </location>
</feature>
<dbReference type="OrthoDB" id="360658at2"/>
<dbReference type="Proteomes" id="UP000028525">
    <property type="component" value="Unassembled WGS sequence"/>
</dbReference>
<evidence type="ECO:0000313" key="2">
    <source>
        <dbReference type="EMBL" id="KEZ86943.1"/>
    </source>
</evidence>
<keyword evidence="3" id="KW-1185">Reference proteome</keyword>
<organism evidence="2 3">
    <name type="scientific">Lacrimispora celerecrescens</name>
    <dbReference type="NCBI Taxonomy" id="29354"/>
    <lineage>
        <taxon>Bacteria</taxon>
        <taxon>Bacillati</taxon>
        <taxon>Bacillota</taxon>
        <taxon>Clostridia</taxon>
        <taxon>Lachnospirales</taxon>
        <taxon>Lachnospiraceae</taxon>
        <taxon>Lacrimispora</taxon>
    </lineage>
</organism>
<dbReference type="Gene3D" id="1.20.120.520">
    <property type="entry name" value="nmb1532 protein domain like"/>
    <property type="match status" value="1"/>
</dbReference>
<reference evidence="2 3" key="1">
    <citation type="submission" date="2014-07" db="EMBL/GenBank/DDBJ databases">
        <title>Draft genome of Clostridium celerecrescens 152B isolated from sediments associated with methane hydrate from Krishna Godavari basin.</title>
        <authorList>
            <person name="Honkalas V.S."/>
            <person name="Dabir A.P."/>
            <person name="Arora P."/>
            <person name="Dhakephalkar P.K."/>
        </authorList>
    </citation>
    <scope>NUCLEOTIDE SEQUENCE [LARGE SCALE GENOMIC DNA]</scope>
    <source>
        <strain evidence="2 3">152B</strain>
    </source>
</reference>
<dbReference type="RefSeq" id="WP_038284392.1">
    <property type="nucleotide sequence ID" value="NZ_JPME01000038.1"/>
</dbReference>
<sequence length="135" mass="15974">MELKNYMEQHDRIREELVILKTLCKNRDLEQTASEIALHINSLAGKLKIHLSSEDQYLYPAFLRSGDSKLVSQAEEYQREMGNLLSMFTEFKEKYNTKIKILSEKESFFGEAEKIMRSIDMRMQKEESGLYRLVR</sequence>
<evidence type="ECO:0000313" key="3">
    <source>
        <dbReference type="Proteomes" id="UP000028525"/>
    </source>
</evidence>
<accession>A0A084JDA9</accession>
<gene>
    <name evidence="2" type="ORF">IO98_21685</name>
</gene>
<evidence type="ECO:0000259" key="1">
    <source>
        <dbReference type="Pfam" id="PF01814"/>
    </source>
</evidence>
<dbReference type="Pfam" id="PF01814">
    <property type="entry name" value="Hemerythrin"/>
    <property type="match status" value="1"/>
</dbReference>
<dbReference type="EMBL" id="JPME01000038">
    <property type="protein sequence ID" value="KEZ86943.1"/>
    <property type="molecule type" value="Genomic_DNA"/>
</dbReference>
<dbReference type="AlphaFoldDB" id="A0A084JDA9"/>
<protein>
    <recommendedName>
        <fullName evidence="1">Hemerythrin-like domain-containing protein</fullName>
    </recommendedName>
</protein>
<dbReference type="InterPro" id="IPR012312">
    <property type="entry name" value="Hemerythrin-like"/>
</dbReference>